<dbReference type="EMBL" id="CM044701">
    <property type="protein sequence ID" value="KAI5683544.1"/>
    <property type="molecule type" value="Genomic_DNA"/>
</dbReference>
<sequence length="214" mass="25446">MGCAIKYVVLLLIPPVPNKYTTSLRRLKKIGCKDETRLKKYNIPLLEVVRMTSTSKNFTVATTFMRIEQAMTYRWVLQQIKHLYFSNAMSTENEQDVNTHEPKLIITDRERGLIPEYLRKLEVVKTKCQNRPNFLHYLFTTWLNLLPHKFVRCWTKRVMYFGVETTNSTKSEHSVLKLWLSTCHGDLDTVFLNIYAHWRILGLKKSLMRRVIRY</sequence>
<proteinExistence type="predicted"/>
<gene>
    <name evidence="1" type="ORF">M9H77_04772</name>
</gene>
<organism evidence="1 2">
    <name type="scientific">Catharanthus roseus</name>
    <name type="common">Madagascar periwinkle</name>
    <name type="synonym">Vinca rosea</name>
    <dbReference type="NCBI Taxonomy" id="4058"/>
    <lineage>
        <taxon>Eukaryota</taxon>
        <taxon>Viridiplantae</taxon>
        <taxon>Streptophyta</taxon>
        <taxon>Embryophyta</taxon>
        <taxon>Tracheophyta</taxon>
        <taxon>Spermatophyta</taxon>
        <taxon>Magnoliopsida</taxon>
        <taxon>eudicotyledons</taxon>
        <taxon>Gunneridae</taxon>
        <taxon>Pentapetalae</taxon>
        <taxon>asterids</taxon>
        <taxon>lamiids</taxon>
        <taxon>Gentianales</taxon>
        <taxon>Apocynaceae</taxon>
        <taxon>Rauvolfioideae</taxon>
        <taxon>Vinceae</taxon>
        <taxon>Catharanthinae</taxon>
        <taxon>Catharanthus</taxon>
    </lineage>
</organism>
<evidence type="ECO:0000313" key="1">
    <source>
        <dbReference type="EMBL" id="KAI5683544.1"/>
    </source>
</evidence>
<name>A0ACC0CF76_CATRO</name>
<dbReference type="Proteomes" id="UP001060085">
    <property type="component" value="Linkage Group LG01"/>
</dbReference>
<reference evidence="2" key="1">
    <citation type="journal article" date="2023" name="Nat. Plants">
        <title>Single-cell RNA sequencing provides a high-resolution roadmap for understanding the multicellular compartmentation of specialized metabolism.</title>
        <authorList>
            <person name="Sun S."/>
            <person name="Shen X."/>
            <person name="Li Y."/>
            <person name="Li Y."/>
            <person name="Wang S."/>
            <person name="Li R."/>
            <person name="Zhang H."/>
            <person name="Shen G."/>
            <person name="Guo B."/>
            <person name="Wei J."/>
            <person name="Xu J."/>
            <person name="St-Pierre B."/>
            <person name="Chen S."/>
            <person name="Sun C."/>
        </authorList>
    </citation>
    <scope>NUCLEOTIDE SEQUENCE [LARGE SCALE GENOMIC DNA]</scope>
</reference>
<comment type="caution">
    <text evidence="1">The sequence shown here is derived from an EMBL/GenBank/DDBJ whole genome shotgun (WGS) entry which is preliminary data.</text>
</comment>
<protein>
    <submittedName>
        <fullName evidence="1">Uncharacterized protein</fullName>
    </submittedName>
</protein>
<evidence type="ECO:0000313" key="2">
    <source>
        <dbReference type="Proteomes" id="UP001060085"/>
    </source>
</evidence>
<accession>A0ACC0CF76</accession>
<keyword evidence="2" id="KW-1185">Reference proteome</keyword>